<protein>
    <submittedName>
        <fullName evidence="2">Jg27536 protein</fullName>
    </submittedName>
</protein>
<keyword evidence="3" id="KW-1185">Reference proteome</keyword>
<reference evidence="2" key="1">
    <citation type="submission" date="2022-03" db="EMBL/GenBank/DDBJ databases">
        <authorList>
            <person name="Lindestad O."/>
        </authorList>
    </citation>
    <scope>NUCLEOTIDE SEQUENCE</scope>
</reference>
<evidence type="ECO:0000256" key="1">
    <source>
        <dbReference type="SAM" id="MobiDB-lite"/>
    </source>
</evidence>
<proteinExistence type="predicted"/>
<sequence length="103" mass="11711">MADLEMQTSTATANPPAQNWGKWKLEEHSRSIDQCELETKMRSASYAYAVYRPRRDADPSGASRFDGKKARGELDQIVLEHTLRNISYRIPKGRQPCDDVPNS</sequence>
<dbReference type="AlphaFoldDB" id="A0A8S4SF13"/>
<name>A0A8S4SF13_9NEOP</name>
<evidence type="ECO:0000313" key="3">
    <source>
        <dbReference type="Proteomes" id="UP000838756"/>
    </source>
</evidence>
<accession>A0A8S4SF13</accession>
<evidence type="ECO:0000313" key="2">
    <source>
        <dbReference type="EMBL" id="CAH2267353.1"/>
    </source>
</evidence>
<gene>
    <name evidence="2" type="primary">jg27536</name>
    <name evidence="2" type="ORF">PAEG_LOCUS25908</name>
</gene>
<dbReference type="Proteomes" id="UP000838756">
    <property type="component" value="Unassembled WGS sequence"/>
</dbReference>
<dbReference type="EMBL" id="CAKXAJ010026350">
    <property type="protein sequence ID" value="CAH2267353.1"/>
    <property type="molecule type" value="Genomic_DNA"/>
</dbReference>
<comment type="caution">
    <text evidence="2">The sequence shown here is derived from an EMBL/GenBank/DDBJ whole genome shotgun (WGS) entry which is preliminary data.</text>
</comment>
<feature type="compositionally biased region" description="Polar residues" evidence="1">
    <location>
        <begin position="1"/>
        <end position="17"/>
    </location>
</feature>
<organism evidence="2 3">
    <name type="scientific">Pararge aegeria aegeria</name>
    <dbReference type="NCBI Taxonomy" id="348720"/>
    <lineage>
        <taxon>Eukaryota</taxon>
        <taxon>Metazoa</taxon>
        <taxon>Ecdysozoa</taxon>
        <taxon>Arthropoda</taxon>
        <taxon>Hexapoda</taxon>
        <taxon>Insecta</taxon>
        <taxon>Pterygota</taxon>
        <taxon>Neoptera</taxon>
        <taxon>Endopterygota</taxon>
        <taxon>Lepidoptera</taxon>
        <taxon>Glossata</taxon>
        <taxon>Ditrysia</taxon>
        <taxon>Papilionoidea</taxon>
        <taxon>Nymphalidae</taxon>
        <taxon>Satyrinae</taxon>
        <taxon>Satyrini</taxon>
        <taxon>Parargina</taxon>
        <taxon>Pararge</taxon>
    </lineage>
</organism>
<feature type="region of interest" description="Disordered" evidence="1">
    <location>
        <begin position="1"/>
        <end position="21"/>
    </location>
</feature>